<evidence type="ECO:0000313" key="1">
    <source>
        <dbReference type="EMBL" id="CAH2088691.1"/>
    </source>
</evidence>
<name>A0AAU9TP86_EUPED</name>
<proteinExistence type="predicted"/>
<reference evidence="1" key="1">
    <citation type="submission" date="2022-03" db="EMBL/GenBank/DDBJ databases">
        <authorList>
            <person name="Tunstrom K."/>
        </authorList>
    </citation>
    <scope>NUCLEOTIDE SEQUENCE</scope>
</reference>
<accession>A0AAU9TP86</accession>
<dbReference type="PANTHER" id="PTHR47272:SF1">
    <property type="entry name" value="PIGGYBAC TRANSPOSABLE ELEMENT-DERIVED PROTEIN 3-LIKE"/>
    <property type="match status" value="1"/>
</dbReference>
<dbReference type="EMBL" id="CAKOGL010000007">
    <property type="protein sequence ID" value="CAH2088691.1"/>
    <property type="molecule type" value="Genomic_DNA"/>
</dbReference>
<organism evidence="1 2">
    <name type="scientific">Euphydryas editha</name>
    <name type="common">Edith's checkerspot</name>
    <dbReference type="NCBI Taxonomy" id="104508"/>
    <lineage>
        <taxon>Eukaryota</taxon>
        <taxon>Metazoa</taxon>
        <taxon>Ecdysozoa</taxon>
        <taxon>Arthropoda</taxon>
        <taxon>Hexapoda</taxon>
        <taxon>Insecta</taxon>
        <taxon>Pterygota</taxon>
        <taxon>Neoptera</taxon>
        <taxon>Endopterygota</taxon>
        <taxon>Lepidoptera</taxon>
        <taxon>Glossata</taxon>
        <taxon>Ditrysia</taxon>
        <taxon>Papilionoidea</taxon>
        <taxon>Nymphalidae</taxon>
        <taxon>Nymphalinae</taxon>
        <taxon>Euphydryas</taxon>
    </lineage>
</organism>
<dbReference type="PANTHER" id="PTHR47272">
    <property type="entry name" value="DDE_TNP_1_7 DOMAIN-CONTAINING PROTEIN"/>
    <property type="match status" value="1"/>
</dbReference>
<evidence type="ECO:0000313" key="2">
    <source>
        <dbReference type="Proteomes" id="UP001153954"/>
    </source>
</evidence>
<keyword evidence="2" id="KW-1185">Reference proteome</keyword>
<gene>
    <name evidence="1" type="ORF">EEDITHA_LOCUS4830</name>
</gene>
<evidence type="ECO:0008006" key="3">
    <source>
        <dbReference type="Google" id="ProtNLM"/>
    </source>
</evidence>
<dbReference type="Proteomes" id="UP001153954">
    <property type="component" value="Unassembled WGS sequence"/>
</dbReference>
<dbReference type="AlphaFoldDB" id="A0AAU9TP86"/>
<sequence>MLISLYKIPFKTRRWYIGIFTQLLEICLNNAWLMYRKNLEGKGKPLKGFRHEVYQCLIKRGRSQDVEKTGNSKIQKPRLARPVSPIRYDNVGHFISTKDDIGRCMHCHSKTSVYCIKCNVRLCFITGKSPRNCFLNFHQK</sequence>
<comment type="caution">
    <text evidence="1">The sequence shown here is derived from an EMBL/GenBank/DDBJ whole genome shotgun (WGS) entry which is preliminary data.</text>
</comment>
<protein>
    <recommendedName>
        <fullName evidence="3">PiggyBac transposable element-derived protein domain-containing protein</fullName>
    </recommendedName>
</protein>